<dbReference type="Proteomes" id="UP000193648">
    <property type="component" value="Unassembled WGS sequence"/>
</dbReference>
<keyword evidence="6" id="KW-0862">Zinc</keyword>
<dbReference type="Gene3D" id="3.30.40.10">
    <property type="entry name" value="Zinc/RING finger domain, C3HC4 (zinc finger)"/>
    <property type="match status" value="1"/>
</dbReference>
<dbReference type="SMART" id="SM00184">
    <property type="entry name" value="RING"/>
    <property type="match status" value="1"/>
</dbReference>
<dbReference type="Gene3D" id="3.40.50.10190">
    <property type="entry name" value="BRCT domain"/>
    <property type="match status" value="2"/>
</dbReference>
<feature type="region of interest" description="Disordered" evidence="10">
    <location>
        <begin position="234"/>
        <end position="259"/>
    </location>
</feature>
<dbReference type="InterPro" id="IPR031099">
    <property type="entry name" value="BRCA1-associated"/>
</dbReference>
<dbReference type="OrthoDB" id="549017at2759"/>
<evidence type="ECO:0000256" key="6">
    <source>
        <dbReference type="ARBA" id="ARBA00022833"/>
    </source>
</evidence>
<dbReference type="GeneID" id="33566319"/>
<dbReference type="GO" id="GO:0008270">
    <property type="term" value="F:zinc ion binding"/>
    <property type="evidence" value="ECO:0007669"/>
    <property type="project" value="UniProtKB-KW"/>
</dbReference>
<evidence type="ECO:0000313" key="14">
    <source>
        <dbReference type="Proteomes" id="UP000193648"/>
    </source>
</evidence>
<dbReference type="InterPro" id="IPR017907">
    <property type="entry name" value="Znf_RING_CS"/>
</dbReference>
<keyword evidence="5 9" id="KW-0863">Zinc-finger</keyword>
<dbReference type="InterPro" id="IPR036420">
    <property type="entry name" value="BRCT_dom_sf"/>
</dbReference>
<evidence type="ECO:0000256" key="10">
    <source>
        <dbReference type="SAM" id="MobiDB-lite"/>
    </source>
</evidence>
<comment type="subcellular location">
    <subcellularLocation>
        <location evidence="1">Nucleus</location>
    </subcellularLocation>
</comment>
<accession>A0A1Y2GK20</accession>
<sequence>MSTMTSFDDALENFRSLLCCSLCGNELESTVTVKECGHHFCRTCIYNNLGTLCKCPTCGIPARVGNLLRNPSYDILVACASKLRDLHPSAKQQNNSEASDSGTPVGSLLWTFDCGPTFSNSAPLSLASSEVEAHTFPSLNTILAIHDKERAHALQTKNHAQNNDQPNTDQQTSVTEVLPHNEKDIVRQLMPPPLSTAQPRPVPTMSQLQSLLGIHKGKGVEPVSLQGNEIQTMSLHTASQPETPPEDMREFSSPRMPSPTLRLYESSLESLQATNDVSVDQFKQGDSSQNLVRPNRKRRMMSDDTRVEQRLFKDTIAGDRKSPPKTTNHDNVFVVESSQPTLDLMTPSLVIHDSLSRGSKHRSSSPMHSSVMAQHNISSKAKNSSEPLVITTIFTGLNKEQRNDFDSNLSRVIEAGLQMEHIQDQPFNESTTHIITNADQDTLNRDSTLLCPRVLKYLHGMLSSPWIVDHKWFLDSIEAKEWLQLPNSRYVIQGDLQFGPAPGTQTRREIRNRMSLKLFHSCRMFFYGSFGSYGQKAFTRDELLKLVRDGGAETWLRRPAAAKPSSTPPMFSSKGVVVRNFFSRDRQLLYVTEDFKPWEISIDRSLPIIVCDPNSIPSGGRTLTQAEVKKHGWLREHQAVSLTWILNCISCSLMGAEDICLLYGTDVESAGEEAIHMLSEAWTTWRKRR</sequence>
<keyword evidence="4" id="KW-0227">DNA damage</keyword>
<evidence type="ECO:0000259" key="12">
    <source>
        <dbReference type="PROSITE" id="PS50172"/>
    </source>
</evidence>
<protein>
    <recommendedName>
        <fullName evidence="15">RING-type E3 ubiquitin transferase BRCA1</fullName>
    </recommendedName>
</protein>
<dbReference type="InterPro" id="IPR001841">
    <property type="entry name" value="Znf_RING"/>
</dbReference>
<dbReference type="GO" id="GO:0045944">
    <property type="term" value="P:positive regulation of transcription by RNA polymerase II"/>
    <property type="evidence" value="ECO:0007669"/>
    <property type="project" value="TreeGrafter"/>
</dbReference>
<dbReference type="SUPFAM" id="SSF52113">
    <property type="entry name" value="BRCT domain"/>
    <property type="match status" value="2"/>
</dbReference>
<evidence type="ECO:0000256" key="9">
    <source>
        <dbReference type="PROSITE-ProRule" id="PRU00175"/>
    </source>
</evidence>
<dbReference type="PROSITE" id="PS00518">
    <property type="entry name" value="ZF_RING_1"/>
    <property type="match status" value="1"/>
</dbReference>
<gene>
    <name evidence="13" type="ORF">BCR41DRAFT_355425</name>
</gene>
<evidence type="ECO:0000256" key="3">
    <source>
        <dbReference type="ARBA" id="ARBA00022737"/>
    </source>
</evidence>
<evidence type="ECO:0000256" key="2">
    <source>
        <dbReference type="ARBA" id="ARBA00022723"/>
    </source>
</evidence>
<dbReference type="GO" id="GO:0005634">
    <property type="term" value="C:nucleus"/>
    <property type="evidence" value="ECO:0007669"/>
    <property type="project" value="UniProtKB-SubCell"/>
</dbReference>
<evidence type="ECO:0000256" key="8">
    <source>
        <dbReference type="ARBA" id="ARBA00023242"/>
    </source>
</evidence>
<keyword evidence="14" id="KW-1185">Reference proteome</keyword>
<feature type="domain" description="RING-type" evidence="11">
    <location>
        <begin position="20"/>
        <end position="58"/>
    </location>
</feature>
<feature type="domain" description="BRCT" evidence="12">
    <location>
        <begin position="427"/>
        <end position="490"/>
    </location>
</feature>
<proteinExistence type="predicted"/>
<comment type="caution">
    <text evidence="13">The sequence shown here is derived from an EMBL/GenBank/DDBJ whole genome shotgun (WGS) entry which is preliminary data.</text>
</comment>
<dbReference type="PROSITE" id="PS50172">
    <property type="entry name" value="BRCT"/>
    <property type="match status" value="1"/>
</dbReference>
<dbReference type="SUPFAM" id="SSF57850">
    <property type="entry name" value="RING/U-box"/>
    <property type="match status" value="1"/>
</dbReference>
<dbReference type="EMBL" id="MCFF01000023">
    <property type="protein sequence ID" value="ORZ13317.1"/>
    <property type="molecule type" value="Genomic_DNA"/>
</dbReference>
<reference evidence="13 14" key="1">
    <citation type="submission" date="2016-07" db="EMBL/GenBank/DDBJ databases">
        <title>Pervasive Adenine N6-methylation of Active Genes in Fungi.</title>
        <authorList>
            <consortium name="DOE Joint Genome Institute"/>
            <person name="Mondo S.J."/>
            <person name="Dannebaum R.O."/>
            <person name="Kuo R.C."/>
            <person name="Labutti K."/>
            <person name="Haridas S."/>
            <person name="Kuo A."/>
            <person name="Salamov A."/>
            <person name="Ahrendt S.R."/>
            <person name="Lipzen A."/>
            <person name="Sullivan W."/>
            <person name="Andreopoulos W.B."/>
            <person name="Clum A."/>
            <person name="Lindquist E."/>
            <person name="Daum C."/>
            <person name="Ramamoorthy G.K."/>
            <person name="Gryganskyi A."/>
            <person name="Culley D."/>
            <person name="Magnuson J.K."/>
            <person name="James T.Y."/>
            <person name="O'Malley M.A."/>
            <person name="Stajich J.E."/>
            <person name="Spatafora J.W."/>
            <person name="Visel A."/>
            <person name="Grigoriev I.V."/>
        </authorList>
    </citation>
    <scope>NUCLEOTIDE SEQUENCE [LARGE SCALE GENOMIC DNA]</scope>
    <source>
        <strain evidence="13 14">NRRL 3116</strain>
    </source>
</reference>
<evidence type="ECO:0008006" key="15">
    <source>
        <dbReference type="Google" id="ProtNLM"/>
    </source>
</evidence>
<dbReference type="GO" id="GO:0000724">
    <property type="term" value="P:double-strand break repair via homologous recombination"/>
    <property type="evidence" value="ECO:0007669"/>
    <property type="project" value="TreeGrafter"/>
</dbReference>
<keyword evidence="2" id="KW-0479">Metal-binding</keyword>
<keyword evidence="8" id="KW-0539">Nucleus</keyword>
<evidence type="ECO:0000313" key="13">
    <source>
        <dbReference type="EMBL" id="ORZ13317.1"/>
    </source>
</evidence>
<feature type="compositionally biased region" description="Polar residues" evidence="10">
    <location>
        <begin position="371"/>
        <end position="383"/>
    </location>
</feature>
<dbReference type="Pfam" id="PF13923">
    <property type="entry name" value="zf-C3HC4_2"/>
    <property type="match status" value="1"/>
</dbReference>
<dbReference type="STRING" id="64571.A0A1Y2GK20"/>
<dbReference type="RefSeq" id="XP_021880398.1">
    <property type="nucleotide sequence ID" value="XM_022024475.1"/>
</dbReference>
<evidence type="ECO:0000256" key="4">
    <source>
        <dbReference type="ARBA" id="ARBA00022763"/>
    </source>
</evidence>
<name>A0A1Y2GK20_9FUNG</name>
<evidence type="ECO:0000256" key="7">
    <source>
        <dbReference type="ARBA" id="ARBA00023204"/>
    </source>
</evidence>
<dbReference type="AlphaFoldDB" id="A0A1Y2GK20"/>
<organism evidence="13 14">
    <name type="scientific">Lobosporangium transversale</name>
    <dbReference type="NCBI Taxonomy" id="64571"/>
    <lineage>
        <taxon>Eukaryota</taxon>
        <taxon>Fungi</taxon>
        <taxon>Fungi incertae sedis</taxon>
        <taxon>Mucoromycota</taxon>
        <taxon>Mortierellomycotina</taxon>
        <taxon>Mortierellomycetes</taxon>
        <taxon>Mortierellales</taxon>
        <taxon>Mortierellaceae</taxon>
        <taxon>Lobosporangium</taxon>
    </lineage>
</organism>
<dbReference type="InterPro" id="IPR001357">
    <property type="entry name" value="BRCT_dom"/>
</dbReference>
<feature type="region of interest" description="Disordered" evidence="10">
    <location>
        <begin position="355"/>
        <end position="383"/>
    </location>
</feature>
<evidence type="ECO:0000256" key="5">
    <source>
        <dbReference type="ARBA" id="ARBA00022771"/>
    </source>
</evidence>
<keyword evidence="7" id="KW-0234">DNA repair</keyword>
<dbReference type="GO" id="GO:0004842">
    <property type="term" value="F:ubiquitin-protein transferase activity"/>
    <property type="evidence" value="ECO:0007669"/>
    <property type="project" value="TreeGrafter"/>
</dbReference>
<evidence type="ECO:0000259" key="11">
    <source>
        <dbReference type="PROSITE" id="PS50089"/>
    </source>
</evidence>
<dbReference type="PROSITE" id="PS50089">
    <property type="entry name" value="ZF_RING_2"/>
    <property type="match status" value="1"/>
</dbReference>
<dbReference type="PANTHER" id="PTHR13763">
    <property type="entry name" value="BREAST CANCER TYPE 1 SUSCEPTIBILITY PROTEIN BRCA1"/>
    <property type="match status" value="1"/>
</dbReference>
<dbReference type="InParanoid" id="A0A1Y2GK20"/>
<keyword evidence="3" id="KW-0677">Repeat</keyword>
<dbReference type="InterPro" id="IPR013083">
    <property type="entry name" value="Znf_RING/FYVE/PHD"/>
</dbReference>
<evidence type="ECO:0000256" key="1">
    <source>
        <dbReference type="ARBA" id="ARBA00004123"/>
    </source>
</evidence>
<dbReference type="PANTHER" id="PTHR13763:SF0">
    <property type="entry name" value="BREAST CANCER TYPE 1 SUSCEPTIBILITY PROTEIN"/>
    <property type="match status" value="1"/>
</dbReference>